<proteinExistence type="predicted"/>
<keyword evidence="2" id="KW-1185">Reference proteome</keyword>
<dbReference type="Proteomes" id="UP000326757">
    <property type="component" value="Unassembled WGS sequence"/>
</dbReference>
<organism evidence="1 2">
    <name type="scientific">Monilinia laxa</name>
    <name type="common">Brown rot fungus</name>
    <name type="synonym">Sclerotinia laxa</name>
    <dbReference type="NCBI Taxonomy" id="61186"/>
    <lineage>
        <taxon>Eukaryota</taxon>
        <taxon>Fungi</taxon>
        <taxon>Dikarya</taxon>
        <taxon>Ascomycota</taxon>
        <taxon>Pezizomycotina</taxon>
        <taxon>Leotiomycetes</taxon>
        <taxon>Helotiales</taxon>
        <taxon>Sclerotiniaceae</taxon>
        <taxon>Monilinia</taxon>
    </lineage>
</organism>
<comment type="caution">
    <text evidence="1">The sequence shown here is derived from an EMBL/GenBank/DDBJ whole genome shotgun (WGS) entry which is preliminary data.</text>
</comment>
<gene>
    <name evidence="1" type="ORF">EYC80_006231</name>
</gene>
<evidence type="ECO:0000313" key="1">
    <source>
        <dbReference type="EMBL" id="KAB8302907.1"/>
    </source>
</evidence>
<dbReference type="AlphaFoldDB" id="A0A5N6KGT2"/>
<dbReference type="EMBL" id="VIGI01000003">
    <property type="protein sequence ID" value="KAB8302907.1"/>
    <property type="molecule type" value="Genomic_DNA"/>
</dbReference>
<sequence>MSINWYSNNLLYKKGVRYTFFAVVNWQNSSNRNLKNIEKKKKTRPIIMDLLEVKSKSMPEKYHLSSCHTVF</sequence>
<name>A0A5N6KGT2_MONLA</name>
<protein>
    <submittedName>
        <fullName evidence="1">Uncharacterized protein</fullName>
    </submittedName>
</protein>
<reference evidence="1 2" key="1">
    <citation type="submission" date="2019-06" db="EMBL/GenBank/DDBJ databases">
        <title>Genome Sequence of the Brown Rot Fungal Pathogen Monilinia laxa.</title>
        <authorList>
            <person name="De Miccolis Angelini R.M."/>
            <person name="Landi L."/>
            <person name="Abate D."/>
            <person name="Pollastro S."/>
            <person name="Romanazzi G."/>
            <person name="Faretra F."/>
        </authorList>
    </citation>
    <scope>NUCLEOTIDE SEQUENCE [LARGE SCALE GENOMIC DNA]</scope>
    <source>
        <strain evidence="1 2">Mlax316</strain>
    </source>
</reference>
<evidence type="ECO:0000313" key="2">
    <source>
        <dbReference type="Proteomes" id="UP000326757"/>
    </source>
</evidence>
<accession>A0A5N6KGT2</accession>